<gene>
    <name evidence="6" type="ORF">O3M35_006545</name>
</gene>
<protein>
    <submittedName>
        <fullName evidence="6">Uncharacterized protein</fullName>
    </submittedName>
</protein>
<feature type="coiled-coil region" evidence="4">
    <location>
        <begin position="237"/>
        <end position="278"/>
    </location>
</feature>
<dbReference type="EMBL" id="JAPXFL010000003">
    <property type="protein sequence ID" value="KAK9509171.1"/>
    <property type="molecule type" value="Genomic_DNA"/>
</dbReference>
<proteinExistence type="predicted"/>
<evidence type="ECO:0000313" key="6">
    <source>
        <dbReference type="EMBL" id="KAK9509171.1"/>
    </source>
</evidence>
<reference evidence="6 7" key="1">
    <citation type="submission" date="2022-12" db="EMBL/GenBank/DDBJ databases">
        <title>Chromosome-level genome assembly of true bugs.</title>
        <authorList>
            <person name="Ma L."/>
            <person name="Li H."/>
        </authorList>
    </citation>
    <scope>NUCLEOTIDE SEQUENCE [LARGE SCALE GENOMIC DNA]</scope>
    <source>
        <strain evidence="6">Lab_2022b</strain>
    </source>
</reference>
<feature type="compositionally biased region" description="Polar residues" evidence="5">
    <location>
        <begin position="16"/>
        <end position="31"/>
    </location>
</feature>
<dbReference type="Proteomes" id="UP001461498">
    <property type="component" value="Unassembled WGS sequence"/>
</dbReference>
<evidence type="ECO:0000256" key="5">
    <source>
        <dbReference type="SAM" id="MobiDB-lite"/>
    </source>
</evidence>
<dbReference type="AlphaFoldDB" id="A0AAW1DEP1"/>
<evidence type="ECO:0000256" key="1">
    <source>
        <dbReference type="ARBA" id="ARBA00004496"/>
    </source>
</evidence>
<dbReference type="PANTHER" id="PTHR19354:SF2">
    <property type="entry name" value="LEUCINE-RICH REPEAT-CONTAINING PROTEIN DDB_G0290503"/>
    <property type="match status" value="1"/>
</dbReference>
<keyword evidence="7" id="KW-1185">Reference proteome</keyword>
<evidence type="ECO:0000256" key="3">
    <source>
        <dbReference type="ARBA" id="ARBA00023054"/>
    </source>
</evidence>
<evidence type="ECO:0000256" key="4">
    <source>
        <dbReference type="SAM" id="Coils"/>
    </source>
</evidence>
<dbReference type="PANTHER" id="PTHR19354">
    <property type="entry name" value="ZIPPER PUTATIVE TUMOR SUPPRESSOR 2 HOMOLOG-LIKE PROTEIN-RELATED"/>
    <property type="match status" value="1"/>
</dbReference>
<keyword evidence="2" id="KW-0963">Cytoplasm</keyword>
<evidence type="ECO:0000256" key="2">
    <source>
        <dbReference type="ARBA" id="ARBA00022490"/>
    </source>
</evidence>
<accession>A0AAW1DEP1</accession>
<dbReference type="GO" id="GO:0005737">
    <property type="term" value="C:cytoplasm"/>
    <property type="evidence" value="ECO:0007669"/>
    <property type="project" value="UniProtKB-SubCell"/>
</dbReference>
<dbReference type="Pfam" id="PF06818">
    <property type="entry name" value="Fez1"/>
    <property type="match status" value="1"/>
</dbReference>
<evidence type="ECO:0000313" key="7">
    <source>
        <dbReference type="Proteomes" id="UP001461498"/>
    </source>
</evidence>
<sequence length="482" mass="55620">MIPCGPTWYYEMSRVDSGNESQEGSPDTTASEPALLHTPPRLSAVLTQGKVVIRPVAFKPSALPNSRFGSNGHRYGSTPILARPNSHLALYGSRSEIWGERKAVSPPLAMSSLPSDCGRLHTYDSFDSVYKSTSGNTHSNSRGVISDECPSVSELTPSPCDSSTLADLEGALRERDSELQYLRQTMEHNERVIFRVYEEKERAWERETRRLKALHETRLRSSAQRAHRLEQMLMMHTYQLQQDKKRLREEVERAEEENATLRREVELLRNRLEETEWSLCQKSGELALVKSKLKETQNDHSTKVQEIVTMKSEIRELNSKLRNRDEDIEKISSQLEDTRLQLDKLRLVTDETETNFDKQKNSEPVINNNDDEIEDMLSKRELSGDHKMNIEAERLRNELARERAAWQMERAKWADEKGRVLIYQKRLQLNYVNMYNRNRELEEEIEALRGNRSSTSTAAPIPLERVNKENNNRAIISNGIQL</sequence>
<comment type="subcellular location">
    <subcellularLocation>
        <location evidence="1">Cytoplasm</location>
    </subcellularLocation>
</comment>
<feature type="region of interest" description="Disordered" evidence="5">
    <location>
        <begin position="15"/>
        <end position="36"/>
    </location>
</feature>
<name>A0AAW1DEP1_9HEMI</name>
<dbReference type="InterPro" id="IPR045329">
    <property type="entry name" value="LZTS"/>
</dbReference>
<organism evidence="6 7">
    <name type="scientific">Rhynocoris fuscipes</name>
    <dbReference type="NCBI Taxonomy" id="488301"/>
    <lineage>
        <taxon>Eukaryota</taxon>
        <taxon>Metazoa</taxon>
        <taxon>Ecdysozoa</taxon>
        <taxon>Arthropoda</taxon>
        <taxon>Hexapoda</taxon>
        <taxon>Insecta</taxon>
        <taxon>Pterygota</taxon>
        <taxon>Neoptera</taxon>
        <taxon>Paraneoptera</taxon>
        <taxon>Hemiptera</taxon>
        <taxon>Heteroptera</taxon>
        <taxon>Panheteroptera</taxon>
        <taxon>Cimicomorpha</taxon>
        <taxon>Reduviidae</taxon>
        <taxon>Harpactorinae</taxon>
        <taxon>Harpactorini</taxon>
        <taxon>Rhynocoris</taxon>
    </lineage>
</organism>
<feature type="coiled-coil region" evidence="4">
    <location>
        <begin position="389"/>
        <end position="458"/>
    </location>
</feature>
<feature type="coiled-coil region" evidence="4">
    <location>
        <begin position="314"/>
        <end position="348"/>
    </location>
</feature>
<keyword evidence="3 4" id="KW-0175">Coiled coil</keyword>
<comment type="caution">
    <text evidence="6">The sequence shown here is derived from an EMBL/GenBank/DDBJ whole genome shotgun (WGS) entry which is preliminary data.</text>
</comment>